<dbReference type="Proteomes" id="UP001642484">
    <property type="component" value="Unassembled WGS sequence"/>
</dbReference>
<dbReference type="EMBL" id="CAXAMN010008480">
    <property type="protein sequence ID" value="CAK9025381.1"/>
    <property type="molecule type" value="Genomic_DNA"/>
</dbReference>
<dbReference type="Gene3D" id="1.10.150.780">
    <property type="entry name" value="Vps16, C-terminal region"/>
    <property type="match status" value="1"/>
</dbReference>
<protein>
    <submittedName>
        <fullName evidence="1">Uncharacterized protein</fullName>
    </submittedName>
</protein>
<dbReference type="InterPro" id="IPR016534">
    <property type="entry name" value="VPS16"/>
</dbReference>
<dbReference type="InterPro" id="IPR038132">
    <property type="entry name" value="Vps16_C_sf"/>
</dbReference>
<proteinExistence type="predicted"/>
<accession>A0ABP0KF09</accession>
<gene>
    <name evidence="1" type="ORF">CCMP2556_LOCUS15976</name>
</gene>
<dbReference type="InterPro" id="IPR006926">
    <property type="entry name" value="Vps16_N"/>
</dbReference>
<evidence type="ECO:0000313" key="1">
    <source>
        <dbReference type="EMBL" id="CAK9025381.1"/>
    </source>
</evidence>
<name>A0ABP0KF09_9DINO</name>
<dbReference type="Pfam" id="PF04840">
    <property type="entry name" value="Vps16_C"/>
    <property type="match status" value="1"/>
</dbReference>
<reference evidence="1 2" key="1">
    <citation type="submission" date="2024-02" db="EMBL/GenBank/DDBJ databases">
        <authorList>
            <person name="Chen Y."/>
            <person name="Shah S."/>
            <person name="Dougan E. K."/>
            <person name="Thang M."/>
            <person name="Chan C."/>
        </authorList>
    </citation>
    <scope>NUCLEOTIDE SEQUENCE [LARGE SCALE GENOMIC DNA]</scope>
</reference>
<dbReference type="InterPro" id="IPR006925">
    <property type="entry name" value="Vps16_C"/>
</dbReference>
<dbReference type="PIRSF" id="PIRSF007949">
    <property type="entry name" value="VPS16"/>
    <property type="match status" value="1"/>
</dbReference>
<keyword evidence="2" id="KW-1185">Reference proteome</keyword>
<comment type="caution">
    <text evidence="1">The sequence shown here is derived from an EMBL/GenBank/DDBJ whole genome shotgun (WGS) entry which is preliminary data.</text>
</comment>
<dbReference type="Pfam" id="PF04841">
    <property type="entry name" value="Vps16_N"/>
    <property type="match status" value="1"/>
</dbReference>
<sequence length="857" mass="96148">MSSDWQKLADLWYRKPEVYPAQWTDDPERLHLCVAAGAPYGGPVATVRNEHVFQPVKGSLQTHLQTWTAAGRLIQSAPWVHTGLVTMGWSAQETLVCVFESGLIRTFSVMCEPLHVFTIDERIKSEGGATMASLWPTGVAVLTRKFSLFVNTSLTRSEDACHRFADIRVPSAPLCICALPPPSEESADVQVIVGTAEGPVLMVDRHSSRDIGLTDGPFMAFSLSSSGRLLACLSTKGVFKVVAVSDELKVLDVANIERIKKPKQMVWCGDDCIALYLIAPSDHNSLQHILFVGGPQNDWIPYQYDAPLHLVSECDGCRVMGTHKIEFVQRVPHSVEAIFSIGSYDPPALLLYALEQYEKGDVCAQESLRPIKDQLAEAVSTCLDAALCEEASAFKNLLKAASFGRHFLTESPGCPDRHREACRSLRICRELRKAPIEIPITPAQLEKLGIAGLSLRLAQRHFHLLAMRICEWVGHSQEKVLFHWACEKIRHARGSPQTDEQLCHTILDKFQRCPGIGFAEVARVAAEMYRPHLATLLLNHEPRSHAQVEVLVQLSREGDEKDRDIMLRLALDKAARSWDPDLMNSALSAACFGDPCERRSDIQSCAKLIKERLYELQVVGDMVTRQLMREQFDRARMFNDLLDRKRQAAFAALHRVFRQTSYDERTKLLRFSKDLFGMNDPIATDAEKSSMQFMAQSCAEEMELLAEQLSLEEKATAKSWGRGRTQRFLGLPLVTTLVKLLELGEVREADELRKTMKVSDKRYWRIKIRGLANAGNFEELNAFAIVNSPIGYEPFVETFLKHGRQDFALALVPKVKSGEQQAQYYQQMGLHDQAQRARQGQERSGAGRLLNILGVGR</sequence>
<dbReference type="PANTHER" id="PTHR12811:SF0">
    <property type="entry name" value="VACUOLAR PROTEIN SORTING-ASSOCIATED PROTEIN 16 HOMOLOG"/>
    <property type="match status" value="1"/>
</dbReference>
<evidence type="ECO:0000313" key="2">
    <source>
        <dbReference type="Proteomes" id="UP001642484"/>
    </source>
</evidence>
<dbReference type="PANTHER" id="PTHR12811">
    <property type="entry name" value="VACUOLAR PROTEIN SORTING VPS16"/>
    <property type="match status" value="1"/>
</dbReference>
<organism evidence="1 2">
    <name type="scientific">Durusdinium trenchii</name>
    <dbReference type="NCBI Taxonomy" id="1381693"/>
    <lineage>
        <taxon>Eukaryota</taxon>
        <taxon>Sar</taxon>
        <taxon>Alveolata</taxon>
        <taxon>Dinophyceae</taxon>
        <taxon>Suessiales</taxon>
        <taxon>Symbiodiniaceae</taxon>
        <taxon>Durusdinium</taxon>
    </lineage>
</organism>